<feature type="transmembrane region" description="Helical" evidence="9">
    <location>
        <begin position="138"/>
        <end position="162"/>
    </location>
</feature>
<gene>
    <name evidence="11" type="ORF">KY465_13600</name>
</gene>
<dbReference type="InterPro" id="IPR055348">
    <property type="entry name" value="DctQ"/>
</dbReference>
<evidence type="ECO:0000256" key="4">
    <source>
        <dbReference type="ARBA" id="ARBA00022519"/>
    </source>
</evidence>
<evidence type="ECO:0000256" key="8">
    <source>
        <dbReference type="ARBA" id="ARBA00038436"/>
    </source>
</evidence>
<feature type="transmembrane region" description="Helical" evidence="9">
    <location>
        <begin position="51"/>
        <end position="69"/>
    </location>
</feature>
<name>A0ABS6WRA5_9HYPH</name>
<keyword evidence="12" id="KW-1185">Reference proteome</keyword>
<evidence type="ECO:0000313" key="11">
    <source>
        <dbReference type="EMBL" id="MBW3098315.1"/>
    </source>
</evidence>
<dbReference type="EMBL" id="JAHWQX010000003">
    <property type="protein sequence ID" value="MBW3098315.1"/>
    <property type="molecule type" value="Genomic_DNA"/>
</dbReference>
<comment type="caution">
    <text evidence="11">The sequence shown here is derived from an EMBL/GenBank/DDBJ whole genome shotgun (WGS) entry which is preliminary data.</text>
</comment>
<dbReference type="PANTHER" id="PTHR35011">
    <property type="entry name" value="2,3-DIKETO-L-GULONATE TRAP TRANSPORTER SMALL PERMEASE PROTEIN YIAM"/>
    <property type="match status" value="1"/>
</dbReference>
<dbReference type="InterPro" id="IPR007387">
    <property type="entry name" value="TRAP_DctQ"/>
</dbReference>
<reference evidence="11" key="1">
    <citation type="submission" date="2021-07" db="EMBL/GenBank/DDBJ databases">
        <title>Pseudohoeflea marina sp. nov. a polyhydroxyalcanoate-producing bacterium.</title>
        <authorList>
            <person name="Zheng W."/>
            <person name="Yu S."/>
            <person name="Huang Y."/>
        </authorList>
    </citation>
    <scope>NUCLEOTIDE SEQUENCE</scope>
    <source>
        <strain evidence="11">DP4N28-3</strain>
    </source>
</reference>
<evidence type="ECO:0000256" key="2">
    <source>
        <dbReference type="ARBA" id="ARBA00022448"/>
    </source>
</evidence>
<keyword evidence="7 9" id="KW-0472">Membrane</keyword>
<protein>
    <recommendedName>
        <fullName evidence="9">TRAP transporter small permease protein</fullName>
    </recommendedName>
</protein>
<comment type="similarity">
    <text evidence="8 9">Belongs to the TRAP transporter small permease family.</text>
</comment>
<keyword evidence="6 9" id="KW-1133">Transmembrane helix</keyword>
<evidence type="ECO:0000256" key="5">
    <source>
        <dbReference type="ARBA" id="ARBA00022692"/>
    </source>
</evidence>
<evidence type="ECO:0000256" key="7">
    <source>
        <dbReference type="ARBA" id="ARBA00023136"/>
    </source>
</evidence>
<keyword evidence="5 9" id="KW-0812">Transmembrane</keyword>
<feature type="transmembrane region" description="Helical" evidence="9">
    <location>
        <begin position="95"/>
        <end position="118"/>
    </location>
</feature>
<evidence type="ECO:0000256" key="6">
    <source>
        <dbReference type="ARBA" id="ARBA00022989"/>
    </source>
</evidence>
<accession>A0ABS6WRA5</accession>
<evidence type="ECO:0000256" key="1">
    <source>
        <dbReference type="ARBA" id="ARBA00004429"/>
    </source>
</evidence>
<proteinExistence type="inferred from homology"/>
<organism evidence="11 12">
    <name type="scientific">Pseudohoeflea coraliihabitans</name>
    <dbReference type="NCBI Taxonomy" id="2860393"/>
    <lineage>
        <taxon>Bacteria</taxon>
        <taxon>Pseudomonadati</taxon>
        <taxon>Pseudomonadota</taxon>
        <taxon>Alphaproteobacteria</taxon>
        <taxon>Hyphomicrobiales</taxon>
        <taxon>Rhizobiaceae</taxon>
        <taxon>Pseudohoeflea</taxon>
    </lineage>
</organism>
<keyword evidence="3" id="KW-1003">Cell membrane</keyword>
<dbReference type="PANTHER" id="PTHR35011:SF10">
    <property type="entry name" value="TRAP TRANSPORTER SMALL PERMEASE PROTEIN"/>
    <property type="match status" value="1"/>
</dbReference>
<dbReference type="Proteomes" id="UP001430804">
    <property type="component" value="Unassembled WGS sequence"/>
</dbReference>
<evidence type="ECO:0000259" key="10">
    <source>
        <dbReference type="Pfam" id="PF04290"/>
    </source>
</evidence>
<keyword evidence="2 9" id="KW-0813">Transport</keyword>
<sequence length="178" mass="19062">MPRFLSTCRTQLGRLNRIFAMLSGLALLLMMLLGAFDVIGSSMLNAPLPGAFEATETLMVIAVFLALGLSQQRRAHISVEVLVGLMPTILQRFSAIFSALLCALFFGLVAWFGWTIAIKSTLAGEFSSGLINFPVWPAKIALALGASLMTLQCLFDVVAVFAGEDETPPAPAPEQEIG</sequence>
<keyword evidence="4 9" id="KW-0997">Cell inner membrane</keyword>
<feature type="domain" description="Tripartite ATP-independent periplasmic transporters DctQ component" evidence="10">
    <location>
        <begin position="30"/>
        <end position="160"/>
    </location>
</feature>
<comment type="subcellular location">
    <subcellularLocation>
        <location evidence="1 9">Cell inner membrane</location>
        <topology evidence="1 9">Multi-pass membrane protein</topology>
    </subcellularLocation>
</comment>
<comment type="subunit">
    <text evidence="9">The complex comprises the extracytoplasmic solute receptor protein and the two transmembrane proteins.</text>
</comment>
<evidence type="ECO:0000313" key="12">
    <source>
        <dbReference type="Proteomes" id="UP001430804"/>
    </source>
</evidence>
<comment type="function">
    <text evidence="9">Part of the tripartite ATP-independent periplasmic (TRAP) transport system.</text>
</comment>
<feature type="transmembrane region" description="Helical" evidence="9">
    <location>
        <begin position="18"/>
        <end position="39"/>
    </location>
</feature>
<evidence type="ECO:0000256" key="3">
    <source>
        <dbReference type="ARBA" id="ARBA00022475"/>
    </source>
</evidence>
<dbReference type="RefSeq" id="WP_219202241.1">
    <property type="nucleotide sequence ID" value="NZ_JAHWQX010000003.1"/>
</dbReference>
<evidence type="ECO:0000256" key="9">
    <source>
        <dbReference type="RuleBase" id="RU369079"/>
    </source>
</evidence>
<dbReference type="Pfam" id="PF04290">
    <property type="entry name" value="DctQ"/>
    <property type="match status" value="1"/>
</dbReference>